<evidence type="ECO:0000313" key="3">
    <source>
        <dbReference type="Proteomes" id="UP000294003"/>
    </source>
</evidence>
<dbReference type="EMBL" id="QJNS01000050">
    <property type="protein sequence ID" value="RYO90774.1"/>
    <property type="molecule type" value="Genomic_DNA"/>
</dbReference>
<comment type="caution">
    <text evidence="2">The sequence shown here is derived from an EMBL/GenBank/DDBJ whole genome shotgun (WGS) entry which is preliminary data.</text>
</comment>
<name>A0ABY0HD87_9PEZI</name>
<dbReference type="Proteomes" id="UP000294003">
    <property type="component" value="Unassembled WGS sequence"/>
</dbReference>
<proteinExistence type="predicted"/>
<keyword evidence="3" id="KW-1185">Reference proteome</keyword>
<gene>
    <name evidence="2" type="ORF">DL762_002520</name>
</gene>
<feature type="region of interest" description="Disordered" evidence="1">
    <location>
        <begin position="103"/>
        <end position="125"/>
    </location>
</feature>
<organism evidence="2 3">
    <name type="scientific">Monosporascus cannonballus</name>
    <dbReference type="NCBI Taxonomy" id="155416"/>
    <lineage>
        <taxon>Eukaryota</taxon>
        <taxon>Fungi</taxon>
        <taxon>Dikarya</taxon>
        <taxon>Ascomycota</taxon>
        <taxon>Pezizomycotina</taxon>
        <taxon>Sordariomycetes</taxon>
        <taxon>Xylariomycetidae</taxon>
        <taxon>Xylariales</taxon>
        <taxon>Xylariales incertae sedis</taxon>
        <taxon>Monosporascus</taxon>
    </lineage>
</organism>
<feature type="compositionally biased region" description="Polar residues" evidence="1">
    <location>
        <begin position="110"/>
        <end position="125"/>
    </location>
</feature>
<protein>
    <submittedName>
        <fullName evidence="2">Uncharacterized protein</fullName>
    </submittedName>
</protein>
<accession>A0ABY0HD87</accession>
<evidence type="ECO:0000313" key="2">
    <source>
        <dbReference type="EMBL" id="RYO90774.1"/>
    </source>
</evidence>
<reference evidence="2 3" key="1">
    <citation type="submission" date="2018-06" db="EMBL/GenBank/DDBJ databases">
        <title>Complete Genomes of Monosporascus.</title>
        <authorList>
            <person name="Robinson A.J."/>
            <person name="Natvig D.O."/>
        </authorList>
    </citation>
    <scope>NUCLEOTIDE SEQUENCE [LARGE SCALE GENOMIC DNA]</scope>
    <source>
        <strain evidence="2 3">CBS 609.92</strain>
    </source>
</reference>
<evidence type="ECO:0000256" key="1">
    <source>
        <dbReference type="SAM" id="MobiDB-lite"/>
    </source>
</evidence>
<sequence length="125" mass="13727">MTPNDRNWMDPLGGDIASAPWLPEETQIFNPSLDPKHFSITTSLGDDVLDDLPVSNLTSQPSPVASVHLAGQVDPDPCLWVDENIASIQDYYQDLHAPTGRELNLDGLDGSTQCSPRQDINSQER</sequence>